<dbReference type="GO" id="GO:0005524">
    <property type="term" value="F:ATP binding"/>
    <property type="evidence" value="ECO:0007669"/>
    <property type="project" value="UniProtKB-KW"/>
</dbReference>
<dbReference type="GO" id="GO:0016887">
    <property type="term" value="F:ATP hydrolysis activity"/>
    <property type="evidence" value="ECO:0007669"/>
    <property type="project" value="InterPro"/>
</dbReference>
<dbReference type="Proteomes" id="UP000288623">
    <property type="component" value="Unassembled WGS sequence"/>
</dbReference>
<evidence type="ECO:0000313" key="5">
    <source>
        <dbReference type="EMBL" id="RUS55061.1"/>
    </source>
</evidence>
<dbReference type="PANTHER" id="PTHR43158:SF2">
    <property type="entry name" value="SKFA PEPTIDE EXPORT ATP-BINDING PROTEIN SKFE"/>
    <property type="match status" value="1"/>
</dbReference>
<dbReference type="PANTHER" id="PTHR43158">
    <property type="entry name" value="SKFA PEPTIDE EXPORT ATP-BINDING PROTEIN SKFE"/>
    <property type="match status" value="1"/>
</dbReference>
<reference evidence="5 6" key="1">
    <citation type="submission" date="2014-11" db="EMBL/GenBank/DDBJ databases">
        <title>Genome sequence and analysis of novel Kurthia sp.</title>
        <authorList>
            <person name="Lawson J.N."/>
            <person name="Gonzalez J.E."/>
            <person name="Rinauldi L."/>
            <person name="Xuan Z."/>
            <person name="Firman A."/>
            <person name="Shaddox L."/>
            <person name="Trudeau A."/>
            <person name="Shah S."/>
            <person name="Reiman D."/>
        </authorList>
    </citation>
    <scope>NUCLEOTIDE SEQUENCE [LARGE SCALE GENOMIC DNA]</scope>
    <source>
        <strain evidence="5 6">3B1D</strain>
    </source>
</reference>
<keyword evidence="1" id="KW-0813">Transport</keyword>
<dbReference type="InterPro" id="IPR027417">
    <property type="entry name" value="P-loop_NTPase"/>
</dbReference>
<dbReference type="CDD" id="cd03225">
    <property type="entry name" value="ABC_cobalt_CbiO_domain1"/>
    <property type="match status" value="1"/>
</dbReference>
<evidence type="ECO:0000259" key="4">
    <source>
        <dbReference type="PROSITE" id="PS50893"/>
    </source>
</evidence>
<name>A0A433RSD1_9BACL</name>
<keyword evidence="2" id="KW-0547">Nucleotide-binding</keyword>
<accession>A0A433RSD1</accession>
<dbReference type="InterPro" id="IPR003439">
    <property type="entry name" value="ABC_transporter-like_ATP-bd"/>
</dbReference>
<proteinExistence type="predicted"/>
<dbReference type="Gene3D" id="3.40.50.300">
    <property type="entry name" value="P-loop containing nucleotide triphosphate hydrolases"/>
    <property type="match status" value="1"/>
</dbReference>
<evidence type="ECO:0000256" key="2">
    <source>
        <dbReference type="ARBA" id="ARBA00022741"/>
    </source>
</evidence>
<keyword evidence="6" id="KW-1185">Reference proteome</keyword>
<dbReference type="GO" id="GO:0016020">
    <property type="term" value="C:membrane"/>
    <property type="evidence" value="ECO:0007669"/>
    <property type="project" value="InterPro"/>
</dbReference>
<gene>
    <name evidence="5" type="ORF">QI30_08805</name>
</gene>
<organism evidence="5 6">
    <name type="scientific">Candidatus Kurthia intestinigallinarum</name>
    <dbReference type="NCBI Taxonomy" id="1562256"/>
    <lineage>
        <taxon>Bacteria</taxon>
        <taxon>Bacillati</taxon>
        <taxon>Bacillota</taxon>
        <taxon>Bacilli</taxon>
        <taxon>Bacillales</taxon>
        <taxon>Caryophanaceae</taxon>
        <taxon>Kurthia</taxon>
    </lineage>
</organism>
<evidence type="ECO:0000313" key="6">
    <source>
        <dbReference type="Proteomes" id="UP000288623"/>
    </source>
</evidence>
<dbReference type="PROSITE" id="PS50893">
    <property type="entry name" value="ABC_TRANSPORTER_2"/>
    <property type="match status" value="1"/>
</dbReference>
<feature type="domain" description="ABC transporter" evidence="4">
    <location>
        <begin position="3"/>
        <end position="243"/>
    </location>
</feature>
<evidence type="ECO:0000256" key="1">
    <source>
        <dbReference type="ARBA" id="ARBA00022448"/>
    </source>
</evidence>
<dbReference type="RefSeq" id="WP_126991023.1">
    <property type="nucleotide sequence ID" value="NZ_JTFC01000031.1"/>
</dbReference>
<dbReference type="SMART" id="SM00382">
    <property type="entry name" value="AAA"/>
    <property type="match status" value="1"/>
</dbReference>
<dbReference type="OrthoDB" id="9789994at2"/>
<dbReference type="GO" id="GO:0022857">
    <property type="term" value="F:transmembrane transporter activity"/>
    <property type="evidence" value="ECO:0007669"/>
    <property type="project" value="UniProtKB-ARBA"/>
</dbReference>
<dbReference type="InterPro" id="IPR015856">
    <property type="entry name" value="ABC_transpr_CbiO/EcfA_su"/>
</dbReference>
<comment type="caution">
    <text evidence="5">The sequence shown here is derived from an EMBL/GenBank/DDBJ whole genome shotgun (WGS) entry which is preliminary data.</text>
</comment>
<evidence type="ECO:0000256" key="3">
    <source>
        <dbReference type="ARBA" id="ARBA00022840"/>
    </source>
</evidence>
<dbReference type="AlphaFoldDB" id="A0A433RSD1"/>
<dbReference type="EMBL" id="JTFC01000031">
    <property type="protein sequence ID" value="RUS55061.1"/>
    <property type="molecule type" value="Genomic_DNA"/>
</dbReference>
<sequence length="258" mass="28786">MVIHLKDISLRREETQILKNVSWDVEPGEHWAVYGMNGAGKTALLNMLCAYYLPSTGDVEVCGHVFGKSVLGDELRRKVGIVSAGVQQMLRQDDNTFEIILSGAFASLGLYEKVTDAMRDRAVGILHDLNAYHFANQPYEVLSQGENQRALLGRALMGEPELLILDEPATGFDFIAREQLLDTIQTIAEKDHGPSLVYVTHHVNEILPVFTNILLLKEGRVFAAGKTTDLLTSETMSDFVGMPVEITWQNERPNMTRK</sequence>
<dbReference type="SUPFAM" id="SSF52540">
    <property type="entry name" value="P-loop containing nucleoside triphosphate hydrolases"/>
    <property type="match status" value="1"/>
</dbReference>
<protein>
    <submittedName>
        <fullName evidence="5">Molybdenum ABC transporter ATP-binding protein</fullName>
    </submittedName>
</protein>
<dbReference type="Pfam" id="PF00005">
    <property type="entry name" value="ABC_tran"/>
    <property type="match status" value="1"/>
</dbReference>
<keyword evidence="3 5" id="KW-0067">ATP-binding</keyword>
<dbReference type="InterPro" id="IPR003593">
    <property type="entry name" value="AAA+_ATPase"/>
</dbReference>